<dbReference type="InterPro" id="IPR001173">
    <property type="entry name" value="Glyco_trans_2-like"/>
</dbReference>
<keyword evidence="3" id="KW-1185">Reference proteome</keyword>
<dbReference type="Proteomes" id="UP001597138">
    <property type="component" value="Unassembled WGS sequence"/>
</dbReference>
<dbReference type="PANTHER" id="PTHR22916:SF67">
    <property type="entry name" value="COLANIC ACID BIOSYNTHESIS GLYCOSYL TRANSFERASE WCAE-RELATED"/>
    <property type="match status" value="1"/>
</dbReference>
<gene>
    <name evidence="2" type="ORF">ACFSC2_24695</name>
</gene>
<dbReference type="RefSeq" id="WP_379813772.1">
    <property type="nucleotide sequence ID" value="NZ_JBHUDZ010000018.1"/>
</dbReference>
<feature type="domain" description="Glycosyltransferase 2-like" evidence="1">
    <location>
        <begin position="5"/>
        <end position="144"/>
    </location>
</feature>
<accession>A0ABW4HKU8</accession>
<reference evidence="3" key="1">
    <citation type="journal article" date="2019" name="Int. J. Syst. Evol. Microbiol.">
        <title>The Global Catalogue of Microorganisms (GCM) 10K type strain sequencing project: providing services to taxonomists for standard genome sequencing and annotation.</title>
        <authorList>
            <consortium name="The Broad Institute Genomics Platform"/>
            <consortium name="The Broad Institute Genome Sequencing Center for Infectious Disease"/>
            <person name="Wu L."/>
            <person name="Ma J."/>
        </authorList>
    </citation>
    <scope>NUCLEOTIDE SEQUENCE [LARGE SCALE GENOMIC DNA]</scope>
    <source>
        <strain evidence="3">CCUG 70865</strain>
    </source>
</reference>
<dbReference type="GO" id="GO:0016757">
    <property type="term" value="F:glycosyltransferase activity"/>
    <property type="evidence" value="ECO:0007669"/>
    <property type="project" value="UniProtKB-KW"/>
</dbReference>
<evidence type="ECO:0000313" key="2">
    <source>
        <dbReference type="EMBL" id="MFD1605961.1"/>
    </source>
</evidence>
<dbReference type="PANTHER" id="PTHR22916">
    <property type="entry name" value="GLYCOSYLTRANSFERASE"/>
    <property type="match status" value="1"/>
</dbReference>
<dbReference type="SUPFAM" id="SSF53448">
    <property type="entry name" value="Nucleotide-diphospho-sugar transferases"/>
    <property type="match status" value="1"/>
</dbReference>
<evidence type="ECO:0000259" key="1">
    <source>
        <dbReference type="Pfam" id="PF00535"/>
    </source>
</evidence>
<dbReference type="EMBL" id="JBHUDZ010000018">
    <property type="protein sequence ID" value="MFD1605961.1"/>
    <property type="molecule type" value="Genomic_DNA"/>
</dbReference>
<sequence length="273" mass="32296">MTKISVITINFNDKKGLSKTLESVTNQSYRDFEFIVIDGGSTDGSKELIEQYHDKINYWVSEKDTGVFNAMNKGIKRSSGEFLIFMNGGDCFYDNSVLENIASDLTPEFDIYYGDNYKDNNGSKRLKTYPEKLSFSFFYTSSINHQSTFIRRSLFDTIFYYDENYKIASDWEFFIYAICYKNVSYKYLRKTIAVYDFTGISSNPKFRSIYEEEKRLSFAKYFPAFIDDYQFVDVINSKRFLQFEHIKKFKISWKLLKAFINLLLLFLPKIRTK</sequence>
<name>A0ABW4HKU8_9FLAO</name>
<evidence type="ECO:0000313" key="3">
    <source>
        <dbReference type="Proteomes" id="UP001597138"/>
    </source>
</evidence>
<dbReference type="InterPro" id="IPR029044">
    <property type="entry name" value="Nucleotide-diphossugar_trans"/>
</dbReference>
<protein>
    <submittedName>
        <fullName evidence="2">Glycosyltransferase family 2 protein</fullName>
        <ecNumber evidence="2">2.4.-.-</ecNumber>
    </submittedName>
</protein>
<keyword evidence="2" id="KW-0328">Glycosyltransferase</keyword>
<dbReference type="EC" id="2.4.-.-" evidence="2"/>
<keyword evidence="2" id="KW-0808">Transferase</keyword>
<organism evidence="2 3">
    <name type="scientific">Flavobacterium artemisiae</name>
    <dbReference type="NCBI Taxonomy" id="2126556"/>
    <lineage>
        <taxon>Bacteria</taxon>
        <taxon>Pseudomonadati</taxon>
        <taxon>Bacteroidota</taxon>
        <taxon>Flavobacteriia</taxon>
        <taxon>Flavobacteriales</taxon>
        <taxon>Flavobacteriaceae</taxon>
        <taxon>Flavobacterium</taxon>
    </lineage>
</organism>
<dbReference type="Pfam" id="PF00535">
    <property type="entry name" value="Glycos_transf_2"/>
    <property type="match status" value="1"/>
</dbReference>
<proteinExistence type="predicted"/>
<comment type="caution">
    <text evidence="2">The sequence shown here is derived from an EMBL/GenBank/DDBJ whole genome shotgun (WGS) entry which is preliminary data.</text>
</comment>
<dbReference type="Gene3D" id="3.90.550.10">
    <property type="entry name" value="Spore Coat Polysaccharide Biosynthesis Protein SpsA, Chain A"/>
    <property type="match status" value="1"/>
</dbReference>
<dbReference type="CDD" id="cd06433">
    <property type="entry name" value="GT_2_WfgS_like"/>
    <property type="match status" value="1"/>
</dbReference>